<feature type="transmembrane region" description="Helical" evidence="1">
    <location>
        <begin position="20"/>
        <end position="38"/>
    </location>
</feature>
<dbReference type="GO" id="GO:0015558">
    <property type="term" value="F:secondary active p-aminobenzoyl-glutamate transmembrane transporter activity"/>
    <property type="evidence" value="ECO:0007669"/>
    <property type="project" value="InterPro"/>
</dbReference>
<dbReference type="PANTHER" id="PTHR30282">
    <property type="entry name" value="P-AMINOBENZOYL GLUTAMATE TRANSPORTER"/>
    <property type="match status" value="1"/>
</dbReference>
<name>A0AAE3L0M2_9GAMM</name>
<dbReference type="GO" id="GO:1902604">
    <property type="term" value="P:p-aminobenzoyl-glutamate transmembrane transport"/>
    <property type="evidence" value="ECO:0007669"/>
    <property type="project" value="InterPro"/>
</dbReference>
<keyword evidence="1" id="KW-0472">Membrane</keyword>
<evidence type="ECO:0000313" key="3">
    <source>
        <dbReference type="Proteomes" id="UP001204445"/>
    </source>
</evidence>
<keyword evidence="3" id="KW-1185">Reference proteome</keyword>
<feature type="transmembrane region" description="Helical" evidence="1">
    <location>
        <begin position="461"/>
        <end position="486"/>
    </location>
</feature>
<dbReference type="Proteomes" id="UP001204445">
    <property type="component" value="Unassembled WGS sequence"/>
</dbReference>
<dbReference type="EMBL" id="JANUCT010000004">
    <property type="protein sequence ID" value="MCS3902769.1"/>
    <property type="molecule type" value="Genomic_DNA"/>
</dbReference>
<dbReference type="AlphaFoldDB" id="A0AAE3L0M2"/>
<feature type="transmembrane region" description="Helical" evidence="1">
    <location>
        <begin position="154"/>
        <end position="175"/>
    </location>
</feature>
<keyword evidence="1" id="KW-1133">Transmembrane helix</keyword>
<feature type="transmembrane region" description="Helical" evidence="1">
    <location>
        <begin position="400"/>
        <end position="418"/>
    </location>
</feature>
<feature type="transmembrane region" description="Helical" evidence="1">
    <location>
        <begin position="131"/>
        <end position="147"/>
    </location>
</feature>
<organism evidence="2 3">
    <name type="scientific">Methylohalomonas lacus</name>
    <dbReference type="NCBI Taxonomy" id="398773"/>
    <lineage>
        <taxon>Bacteria</taxon>
        <taxon>Pseudomonadati</taxon>
        <taxon>Pseudomonadota</taxon>
        <taxon>Gammaproteobacteria</taxon>
        <taxon>Methylohalomonadales</taxon>
        <taxon>Methylohalomonadaceae</taxon>
        <taxon>Methylohalomonas</taxon>
    </lineage>
</organism>
<comment type="caution">
    <text evidence="2">The sequence shown here is derived from an EMBL/GenBank/DDBJ whole genome shotgun (WGS) entry which is preliminary data.</text>
</comment>
<feature type="transmembrane region" description="Helical" evidence="1">
    <location>
        <begin position="368"/>
        <end position="393"/>
    </location>
</feature>
<evidence type="ECO:0000256" key="1">
    <source>
        <dbReference type="SAM" id="Phobius"/>
    </source>
</evidence>
<sequence length="500" mass="53284">MTFLDRIERLGNRLPQPATLFFIGTLVVMFASALAAWGEWSLPTPAGDRTLTANNLLGSDGLWWLLSNLVDNFINFPPLGIVLVGMLGIGLAEHSGLLPALFRRLAQLTPAQLLTPVMVFLGIQSSMAMDAGYVVLPPIAAALYLAAGRPPLAGIAAVFAGVSAGFSANLFITALDPLLAGFTQSGASLIAPEYQVAVTANWWFMIASTLLLTLIGWAVTAWYVEPRLVRVAYRPADDVVTTTDEVTHSQGPNRSLWHAGAALLITLALIVTAIVVPGAPLHGQGDNFARWVEATVPLLFLCFFIPGLVYGISSRSIRSDHDLAGMLYKTIAGLGSYIVLAFFAAQFVESFRYSGLGEMLAVSGGALLAQLAIPTPTLMMSFILLVGMANLLIGSASAKYAFFAPIFVPMFMQVGISPELTQVGYRVGDSFSNIITPLNPYMIIIIALVQRYAVGSGFGTVLSLMLPYSLAFLVIWCVLLGIWLALGLPLGPGGPLIYDG</sequence>
<dbReference type="InterPro" id="IPR004697">
    <property type="entry name" value="AbgT"/>
</dbReference>
<protein>
    <submittedName>
        <fullName evidence="2">Aminobenzoyl-glutamate transport protein</fullName>
    </submittedName>
</protein>
<keyword evidence="1" id="KW-0812">Transmembrane</keyword>
<feature type="transmembrane region" description="Helical" evidence="1">
    <location>
        <begin position="430"/>
        <end position="449"/>
    </location>
</feature>
<accession>A0AAE3L0M2</accession>
<proteinExistence type="predicted"/>
<feature type="transmembrane region" description="Helical" evidence="1">
    <location>
        <begin position="73"/>
        <end position="93"/>
    </location>
</feature>
<dbReference type="Pfam" id="PF03806">
    <property type="entry name" value="ABG_transport"/>
    <property type="match status" value="1"/>
</dbReference>
<dbReference type="PANTHER" id="PTHR30282:SF0">
    <property type="entry name" value="P-AMINOBENZOYL-GLUTAMATE TRANSPORT PROTEIN"/>
    <property type="match status" value="1"/>
</dbReference>
<gene>
    <name evidence="2" type="ORF">J2T55_000773</name>
</gene>
<feature type="transmembrane region" description="Helical" evidence="1">
    <location>
        <begin position="105"/>
        <end position="125"/>
    </location>
</feature>
<feature type="transmembrane region" description="Helical" evidence="1">
    <location>
        <begin position="326"/>
        <end position="348"/>
    </location>
</feature>
<dbReference type="RefSeq" id="WP_259054355.1">
    <property type="nucleotide sequence ID" value="NZ_JANUCT010000004.1"/>
</dbReference>
<feature type="transmembrane region" description="Helical" evidence="1">
    <location>
        <begin position="256"/>
        <end position="276"/>
    </location>
</feature>
<feature type="transmembrane region" description="Helical" evidence="1">
    <location>
        <begin position="296"/>
        <end position="314"/>
    </location>
</feature>
<feature type="transmembrane region" description="Helical" evidence="1">
    <location>
        <begin position="202"/>
        <end position="224"/>
    </location>
</feature>
<reference evidence="2" key="1">
    <citation type="submission" date="2022-08" db="EMBL/GenBank/DDBJ databases">
        <title>Genomic Encyclopedia of Type Strains, Phase III (KMG-III): the genomes of soil and plant-associated and newly described type strains.</title>
        <authorList>
            <person name="Whitman W."/>
        </authorList>
    </citation>
    <scope>NUCLEOTIDE SEQUENCE</scope>
    <source>
        <strain evidence="2">HMT 1</strain>
    </source>
</reference>
<evidence type="ECO:0000313" key="2">
    <source>
        <dbReference type="EMBL" id="MCS3902769.1"/>
    </source>
</evidence>